<proteinExistence type="predicted"/>
<feature type="non-terminal residue" evidence="1">
    <location>
        <position position="1"/>
    </location>
</feature>
<accession>A0ACA9PZQ9</accession>
<evidence type="ECO:0000313" key="2">
    <source>
        <dbReference type="Proteomes" id="UP000789920"/>
    </source>
</evidence>
<organism evidence="1 2">
    <name type="scientific">Racocetra persica</name>
    <dbReference type="NCBI Taxonomy" id="160502"/>
    <lineage>
        <taxon>Eukaryota</taxon>
        <taxon>Fungi</taxon>
        <taxon>Fungi incertae sedis</taxon>
        <taxon>Mucoromycota</taxon>
        <taxon>Glomeromycotina</taxon>
        <taxon>Glomeromycetes</taxon>
        <taxon>Diversisporales</taxon>
        <taxon>Gigasporaceae</taxon>
        <taxon>Racocetra</taxon>
    </lineage>
</organism>
<dbReference type="EMBL" id="CAJVQC010026045">
    <property type="protein sequence ID" value="CAG8731906.1"/>
    <property type="molecule type" value="Genomic_DNA"/>
</dbReference>
<reference evidence="1" key="1">
    <citation type="submission" date="2021-06" db="EMBL/GenBank/DDBJ databases">
        <authorList>
            <person name="Kallberg Y."/>
            <person name="Tangrot J."/>
            <person name="Rosling A."/>
        </authorList>
    </citation>
    <scope>NUCLEOTIDE SEQUENCE</scope>
    <source>
        <strain evidence="1">MA461A</strain>
    </source>
</reference>
<sequence length="42" mass="4695">ALCAWYTAMANLLTKETSYFTLPVFPINNDLSTANTRSSRLV</sequence>
<gene>
    <name evidence="1" type="ORF">RPERSI_LOCUS12246</name>
</gene>
<keyword evidence="2" id="KW-1185">Reference proteome</keyword>
<protein>
    <submittedName>
        <fullName evidence="1">34029_t:CDS:1</fullName>
    </submittedName>
</protein>
<evidence type="ECO:0000313" key="1">
    <source>
        <dbReference type="EMBL" id="CAG8731906.1"/>
    </source>
</evidence>
<name>A0ACA9PZQ9_9GLOM</name>
<dbReference type="Proteomes" id="UP000789920">
    <property type="component" value="Unassembled WGS sequence"/>
</dbReference>
<comment type="caution">
    <text evidence="1">The sequence shown here is derived from an EMBL/GenBank/DDBJ whole genome shotgun (WGS) entry which is preliminary data.</text>
</comment>